<accession>A0A1G9NJX4</accession>
<evidence type="ECO:0000256" key="1">
    <source>
        <dbReference type="SAM" id="MobiDB-lite"/>
    </source>
</evidence>
<reference evidence="3" key="1">
    <citation type="submission" date="2016-10" db="EMBL/GenBank/DDBJ databases">
        <authorList>
            <person name="Varghese N."/>
            <person name="Submissions S."/>
        </authorList>
    </citation>
    <scope>NUCLEOTIDE SEQUENCE [LARGE SCALE GENOMIC DNA]</scope>
    <source>
        <strain evidence="3">DSM 24536</strain>
    </source>
</reference>
<protein>
    <submittedName>
        <fullName evidence="2">Uncharacterized protein</fullName>
    </submittedName>
</protein>
<sequence>MEELTGTVVLVHPELMNDPVNRQGQVGIVATADLGQDEVFVGFGKGPLGLYSVDALLALKPHNEIYKDLLNHVQDLDPQDFKAMLRISMLLEAGSPKQIKDAMELAMTSYQTLSHSTIPLQDKLNPIREQSQAEERDYVHAR</sequence>
<dbReference type="OrthoDB" id="710556at2"/>
<gene>
    <name evidence="2" type="ORF">SAMN05421813_10349</name>
</gene>
<name>A0A1G9NJX4_9SPHI</name>
<dbReference type="RefSeq" id="WP_090699570.1">
    <property type="nucleotide sequence ID" value="NZ_FNHH01000003.1"/>
</dbReference>
<feature type="region of interest" description="Disordered" evidence="1">
    <location>
        <begin position="121"/>
        <end position="142"/>
    </location>
</feature>
<dbReference type="AlphaFoldDB" id="A0A1G9NJX4"/>
<dbReference type="STRING" id="990371.SAMN05421813_10349"/>
<keyword evidence="3" id="KW-1185">Reference proteome</keyword>
<feature type="compositionally biased region" description="Basic and acidic residues" evidence="1">
    <location>
        <begin position="131"/>
        <end position="142"/>
    </location>
</feature>
<evidence type="ECO:0000313" key="2">
    <source>
        <dbReference type="EMBL" id="SDL86275.1"/>
    </source>
</evidence>
<proteinExistence type="predicted"/>
<evidence type="ECO:0000313" key="3">
    <source>
        <dbReference type="Proteomes" id="UP000199226"/>
    </source>
</evidence>
<dbReference type="Proteomes" id="UP000199226">
    <property type="component" value="Unassembled WGS sequence"/>
</dbReference>
<organism evidence="2 3">
    <name type="scientific">Daejeonella rubra</name>
    <dbReference type="NCBI Taxonomy" id="990371"/>
    <lineage>
        <taxon>Bacteria</taxon>
        <taxon>Pseudomonadati</taxon>
        <taxon>Bacteroidota</taxon>
        <taxon>Sphingobacteriia</taxon>
        <taxon>Sphingobacteriales</taxon>
        <taxon>Sphingobacteriaceae</taxon>
        <taxon>Daejeonella</taxon>
    </lineage>
</organism>
<dbReference type="EMBL" id="FNHH01000003">
    <property type="protein sequence ID" value="SDL86275.1"/>
    <property type="molecule type" value="Genomic_DNA"/>
</dbReference>